<evidence type="ECO:0000256" key="4">
    <source>
        <dbReference type="ARBA" id="ARBA00023136"/>
    </source>
</evidence>
<feature type="active site" evidence="8">
    <location>
        <position position="315"/>
    </location>
</feature>
<keyword evidence="7 8" id="KW-0961">Cell wall biogenesis/degradation</keyword>
<evidence type="ECO:0000256" key="2">
    <source>
        <dbReference type="ARBA" id="ARBA00010333"/>
    </source>
</evidence>
<dbReference type="EC" id="4.2.2.n1" evidence="8"/>
<evidence type="ECO:0000256" key="5">
    <source>
        <dbReference type="ARBA" id="ARBA00023237"/>
    </source>
</evidence>
<feature type="region of interest" description="LT domain" evidence="8">
    <location>
        <begin position="270"/>
        <end position="612"/>
    </location>
</feature>
<comment type="similarity">
    <text evidence="8">In the N-terminal section; belongs to the bacterial solute-binding protein 3 family.</text>
</comment>
<dbReference type="Gene3D" id="3.40.190.10">
    <property type="entry name" value="Periplasmic binding protein-like II"/>
    <property type="match status" value="2"/>
</dbReference>
<sequence>MNKPVFLSCIAIKLKVFLTSVLIYLLSACNPFIHTTHLEEMQTRQTLIMGTINSSLTYSYDGDNYSGLDYELGKKLATYLKLKFVIKEFDNLDELFTALENNDIDFAGAGLTLTPKRAEKYRSSPPYYYLSQKLVYHKGTFRPRDMSDIDAPINVLKGSSHEENINESLEEYPDLVINVLDNEDQESLLQKIAEKEIEYAIVDSTTLAQKQRYYPSLAEAFTIYEKQPVAWLIRKAQDDSLYSAMIEFMGNQYKSGTIAKIEEKYFGHIGEFDYVDTRTFLKRIDNRLPKYESLFKKYATPEVPWLLLASVSYQESHWDPKARSPTGVRGMMMLTRDTAKFVNVKNRLDPEQSIQGGAKYLSQLIQRLPESIPADERIWFALASYNIGLGHLLDVRRITTMKKQNPDSWADVKENLPLLHQRKWYTKTRYGYARGREAKHYVDNIREYLKTLTWHDQEQQKALKIEAEKQAEIDRLAAIEEAKQAQLEAEKQAEIDRLAAIEEEKQAKIEADKQAEIDRLKAIELETQARIEAEKKAEAERLAAAEKAKQAKIEADKQAEIDRLEAIELEKEARIEAEKKAEVERLAAAEKAKQAKIEADKQAEIDKLKAIE</sequence>
<dbReference type="InterPro" id="IPR023703">
    <property type="entry name" value="MltF"/>
</dbReference>
<keyword evidence="5 8" id="KW-0998">Cell outer membrane</keyword>
<evidence type="ECO:0000313" key="12">
    <source>
        <dbReference type="Proteomes" id="UP001366060"/>
    </source>
</evidence>
<comment type="similarity">
    <text evidence="1">Belongs to the transglycosylase Slt family.</text>
</comment>
<proteinExistence type="inferred from homology"/>
<evidence type="ECO:0000256" key="1">
    <source>
        <dbReference type="ARBA" id="ARBA00007734"/>
    </source>
</evidence>
<comment type="similarity">
    <text evidence="2">Belongs to the bacterial solute-binding protein 3 family.</text>
</comment>
<dbReference type="Proteomes" id="UP001366060">
    <property type="component" value="Unassembled WGS sequence"/>
</dbReference>
<feature type="coiled-coil region" evidence="9">
    <location>
        <begin position="528"/>
        <end position="592"/>
    </location>
</feature>
<dbReference type="Pfam" id="PF00497">
    <property type="entry name" value="SBP_bac_3"/>
    <property type="match status" value="1"/>
</dbReference>
<dbReference type="Pfam" id="PF01464">
    <property type="entry name" value="SLT"/>
    <property type="match status" value="1"/>
</dbReference>
<dbReference type="SMART" id="SM00062">
    <property type="entry name" value="PBPb"/>
    <property type="match status" value="1"/>
</dbReference>
<evidence type="ECO:0000259" key="10">
    <source>
        <dbReference type="SMART" id="SM00062"/>
    </source>
</evidence>
<comment type="catalytic activity">
    <reaction evidence="8">
        <text>Exolytic cleavage of the (1-&gt;4)-beta-glycosidic linkage between N-acetylmuramic acid (MurNAc) and N-acetylglucosamine (GlcNAc) residues in peptidoglycan, from either the reducing or the non-reducing ends of the peptidoglycan chains, with concomitant formation of a 1,6-anhydrobond in the MurNAc residue.</text>
        <dbReference type="EC" id="4.2.2.n1"/>
    </reaction>
</comment>
<comment type="caution">
    <text evidence="11">The sequence shown here is derived from an EMBL/GenBank/DDBJ whole genome shotgun (WGS) entry which is preliminary data.</text>
</comment>
<dbReference type="PROSITE" id="PS51257">
    <property type="entry name" value="PROKAR_LIPOPROTEIN"/>
    <property type="match status" value="1"/>
</dbReference>
<dbReference type="PANTHER" id="PTHR35936">
    <property type="entry name" value="MEMBRANE-BOUND LYTIC MUREIN TRANSGLYCOSYLASE F"/>
    <property type="match status" value="1"/>
</dbReference>
<comment type="domain">
    <text evidence="8">The N-terminal domain does not have lytic activity and probably modulates enzymatic activity. The C-terminal domain is the catalytic active domain.</text>
</comment>
<feature type="domain" description="Solute-binding protein family 3/N-terminal" evidence="10">
    <location>
        <begin position="46"/>
        <end position="269"/>
    </location>
</feature>
<comment type="caution">
    <text evidence="8">Lacks conserved residue(s) required for the propagation of feature annotation.</text>
</comment>
<evidence type="ECO:0000313" key="11">
    <source>
        <dbReference type="EMBL" id="MEL0660798.1"/>
    </source>
</evidence>
<comment type="subcellular location">
    <subcellularLocation>
        <location evidence="8">Cell outer membrane</location>
        <topology evidence="8">Peripheral membrane protein</topology>
    </subcellularLocation>
    <text evidence="8">Attached to the inner leaflet of the outer membrane.</text>
</comment>
<comment type="function">
    <text evidence="8">Murein-degrading enzyme that degrades murein glycan strands and insoluble, high-molecular weight murein sacculi, with the concomitant formation of a 1,6-anhydromuramoyl product. Lytic transglycosylases (LTs) play an integral role in the metabolism of the peptidoglycan (PG) sacculus. Their lytic action creates space within the PG sacculus to allow for its expansion as well as for the insertion of various structures such as secretion systems and flagella.</text>
</comment>
<dbReference type="InterPro" id="IPR001638">
    <property type="entry name" value="Solute-binding_3/MltF_N"/>
</dbReference>
<reference evidence="11 12" key="1">
    <citation type="submission" date="2024-02" db="EMBL/GenBank/DDBJ databases">
        <title>Bacteria isolated from the canopy kelp, Nereocystis luetkeana.</title>
        <authorList>
            <person name="Pfister C.A."/>
            <person name="Younker I.T."/>
            <person name="Light S.H."/>
        </authorList>
    </citation>
    <scope>NUCLEOTIDE SEQUENCE [LARGE SCALE GENOMIC DNA]</scope>
    <source>
        <strain evidence="11 12">TI.2.07</strain>
    </source>
</reference>
<keyword evidence="12" id="KW-1185">Reference proteome</keyword>
<dbReference type="SUPFAM" id="SSF53850">
    <property type="entry name" value="Periplasmic binding protein-like II"/>
    <property type="match status" value="1"/>
</dbReference>
<dbReference type="CDD" id="cd01009">
    <property type="entry name" value="PBP2_YfhD_N"/>
    <property type="match status" value="1"/>
</dbReference>
<dbReference type="NCBIfam" id="NF008112">
    <property type="entry name" value="PRK10859.1"/>
    <property type="match status" value="1"/>
</dbReference>
<keyword evidence="6 8" id="KW-0456">Lyase</keyword>
<dbReference type="GO" id="GO:0016829">
    <property type="term" value="F:lyase activity"/>
    <property type="evidence" value="ECO:0007669"/>
    <property type="project" value="UniProtKB-KW"/>
</dbReference>
<keyword evidence="4 8" id="KW-0472">Membrane</keyword>
<protein>
    <recommendedName>
        <fullName evidence="8">Membrane-bound lytic murein transglycosylase F</fullName>
        <ecNumber evidence="8">4.2.2.n1</ecNumber>
    </recommendedName>
    <alternativeName>
        <fullName evidence="8">Murein lyase F</fullName>
    </alternativeName>
</protein>
<dbReference type="PANTHER" id="PTHR35936:SF32">
    <property type="entry name" value="MEMBRANE-BOUND LYTIC MUREIN TRANSGLYCOSYLASE F"/>
    <property type="match status" value="1"/>
</dbReference>
<dbReference type="SUPFAM" id="SSF53955">
    <property type="entry name" value="Lysozyme-like"/>
    <property type="match status" value="1"/>
</dbReference>
<dbReference type="InterPro" id="IPR023346">
    <property type="entry name" value="Lysozyme-like_dom_sf"/>
</dbReference>
<accession>A0ABU9HFW5</accession>
<evidence type="ECO:0000256" key="3">
    <source>
        <dbReference type="ARBA" id="ARBA00022729"/>
    </source>
</evidence>
<evidence type="ECO:0000256" key="6">
    <source>
        <dbReference type="ARBA" id="ARBA00023239"/>
    </source>
</evidence>
<organism evidence="11 12">
    <name type="scientific">Psychromonas arctica</name>
    <dbReference type="NCBI Taxonomy" id="168275"/>
    <lineage>
        <taxon>Bacteria</taxon>
        <taxon>Pseudomonadati</taxon>
        <taxon>Pseudomonadota</taxon>
        <taxon>Gammaproteobacteria</taxon>
        <taxon>Alteromonadales</taxon>
        <taxon>Psychromonadaceae</taxon>
        <taxon>Psychromonas</taxon>
    </lineage>
</organism>
<keyword evidence="3 8" id="KW-0732">Signal</keyword>
<evidence type="ECO:0000256" key="7">
    <source>
        <dbReference type="ARBA" id="ARBA00023316"/>
    </source>
</evidence>
<dbReference type="CDD" id="cd13403">
    <property type="entry name" value="MLTF-like"/>
    <property type="match status" value="1"/>
</dbReference>
<dbReference type="EMBL" id="JBAKBA010000058">
    <property type="protein sequence ID" value="MEL0660798.1"/>
    <property type="molecule type" value="Genomic_DNA"/>
</dbReference>
<dbReference type="HAMAP" id="MF_02016">
    <property type="entry name" value="MltF"/>
    <property type="match status" value="1"/>
</dbReference>
<dbReference type="RefSeq" id="WP_341629184.1">
    <property type="nucleotide sequence ID" value="NZ_JBAKBA010000058.1"/>
</dbReference>
<dbReference type="InterPro" id="IPR008258">
    <property type="entry name" value="Transglycosylase_SLT_dom_1"/>
</dbReference>
<comment type="similarity">
    <text evidence="8">In the C-terminal section; belongs to the transglycosylase Slt family.</text>
</comment>
<evidence type="ECO:0000256" key="8">
    <source>
        <dbReference type="HAMAP-Rule" id="MF_02016"/>
    </source>
</evidence>
<dbReference type="Gene3D" id="1.10.530.10">
    <property type="match status" value="1"/>
</dbReference>
<dbReference type="PROSITE" id="PS00922">
    <property type="entry name" value="TRANSGLYCOSYLASE"/>
    <property type="match status" value="1"/>
</dbReference>
<name>A0ABU9HFW5_9GAMM</name>
<dbReference type="InterPro" id="IPR000189">
    <property type="entry name" value="Transglyc_AS"/>
</dbReference>
<keyword evidence="9" id="KW-0175">Coiled coil</keyword>
<gene>
    <name evidence="8 11" type="primary">mltF</name>
    <name evidence="11" type="ORF">V6255_16820</name>
</gene>
<evidence type="ECO:0000256" key="9">
    <source>
        <dbReference type="SAM" id="Coils"/>
    </source>
</evidence>